<dbReference type="Gene3D" id="3.30.920.90">
    <property type="match status" value="1"/>
</dbReference>
<dbReference type="InterPro" id="IPR024975">
    <property type="entry name" value="NOV_C"/>
</dbReference>
<gene>
    <name evidence="3" type="ORF">CXU09_11780</name>
</gene>
<dbReference type="Pfam" id="PF13020">
    <property type="entry name" value="NOV_C"/>
    <property type="match status" value="1"/>
</dbReference>
<comment type="caution">
    <text evidence="3">The sequence shown here is derived from an EMBL/GenBank/DDBJ whole genome shotgun (WGS) entry which is preliminary data.</text>
</comment>
<evidence type="ECO:0000259" key="1">
    <source>
        <dbReference type="Pfam" id="PF12102"/>
    </source>
</evidence>
<evidence type="ECO:0000313" key="4">
    <source>
        <dbReference type="Proteomes" id="UP000235914"/>
    </source>
</evidence>
<dbReference type="InterPro" id="IPR021961">
    <property type="entry name" value="McrB_DNA-bd"/>
</dbReference>
<dbReference type="AlphaFoldDB" id="A0AAP8NKD8"/>
<dbReference type="EMBL" id="PJKN01000008">
    <property type="protein sequence ID" value="PNC53367.1"/>
    <property type="molecule type" value="Genomic_DNA"/>
</dbReference>
<protein>
    <submittedName>
        <fullName evidence="3">DUF3578 domain-containing protein</fullName>
    </submittedName>
</protein>
<dbReference type="Pfam" id="PF12102">
    <property type="entry name" value="MrcB_N"/>
    <property type="match status" value="1"/>
</dbReference>
<evidence type="ECO:0000259" key="2">
    <source>
        <dbReference type="Pfam" id="PF13020"/>
    </source>
</evidence>
<organism evidence="3 4">
    <name type="scientific">Akkermansia muciniphila</name>
    <dbReference type="NCBI Taxonomy" id="239935"/>
    <lineage>
        <taxon>Bacteria</taxon>
        <taxon>Pseudomonadati</taxon>
        <taxon>Verrucomicrobiota</taxon>
        <taxon>Verrucomicrobiia</taxon>
        <taxon>Verrucomicrobiales</taxon>
        <taxon>Akkermansiaceae</taxon>
        <taxon>Akkermansia</taxon>
    </lineage>
</organism>
<accession>A0AAP8NKD8</accession>
<name>A0AAP8NKD8_9BACT</name>
<reference evidence="3 4" key="1">
    <citation type="journal article" date="2017" name="BMC Genomics">
        <title>Genome sequencing of 39 Akkermansia muciniphila isolates reveals its population structure, genomic and functional diverisity, and global distribution in mammalian gut microbiotas.</title>
        <authorList>
            <person name="Guo X."/>
            <person name="Li S."/>
            <person name="Zhang J."/>
            <person name="Wu F."/>
            <person name="Li X."/>
            <person name="Wu D."/>
            <person name="Zhang M."/>
            <person name="Ou Z."/>
            <person name="Jie Z."/>
            <person name="Yan Q."/>
            <person name="Li P."/>
            <person name="Yi J."/>
            <person name="Peng Y."/>
        </authorList>
    </citation>
    <scope>NUCLEOTIDE SEQUENCE [LARGE SCALE GENOMIC DNA]</scope>
    <source>
        <strain evidence="3 4">GP43</strain>
    </source>
</reference>
<proteinExistence type="predicted"/>
<dbReference type="Proteomes" id="UP000235914">
    <property type="component" value="Unassembled WGS sequence"/>
</dbReference>
<feature type="domain" description="Type IV methyl-directed restriction enzyme EcoKMcrB subunit DNA-binding" evidence="1">
    <location>
        <begin position="13"/>
        <end position="193"/>
    </location>
</feature>
<feature type="domain" description="Protein NO VEIN C-terminal" evidence="2">
    <location>
        <begin position="276"/>
        <end position="372"/>
    </location>
</feature>
<sequence length="404" mass="46882">MPKENLRDVLNVILNKYSLEKSENFRENSLAYDIRNTYPNIISKCCNISKKNYKVYGSSGKGQWAEVPWIAICDQSITESAQKGYYIVYLFVSDMSGVYVSLNQGWTYYKNDSKNIRDAISNIDNVSRYWRNKLSGVKQEYISEIDLKVSSSALGAGYEHGHILGKYYDKINIPDNQTLIQDLNELMCIYKSLSGQLIHGFEETNKLIINDIEIEWENEEFKRLAKPLQKNKSINLEFRNIKNIPIHNNFETKNPIFKGKDYSNKIAKQKLLGMQGEEYVLEYEKSKLKGLVDKDGRNLSDLVEHTSRVQGDGVGYDILSYDKNGESIFIEVKTTNCGIETPFYITENELMFAKKNMNKYYIYRLYDFNQNNNKNQAYCIKGSEIENTFHLIPISYKVQIKSSR</sequence>
<dbReference type="RefSeq" id="WP_102736178.1">
    <property type="nucleotide sequence ID" value="NZ_PJKN01000008.1"/>
</dbReference>
<evidence type="ECO:0000313" key="3">
    <source>
        <dbReference type="EMBL" id="PNC53367.1"/>
    </source>
</evidence>